<feature type="chain" id="PRO_5004194802" evidence="5">
    <location>
        <begin position="21"/>
        <end position="250"/>
    </location>
</feature>
<comment type="similarity">
    <text evidence="2 4">Belongs to the bacterial solute-binding protein 3 family.</text>
</comment>
<keyword evidence="3 5" id="KW-0732">Signal</keyword>
<feature type="domain" description="Solute-binding protein family 3/N-terminal" evidence="6">
    <location>
        <begin position="23"/>
        <end position="247"/>
    </location>
</feature>
<gene>
    <name evidence="7" type="ORF">RED65_13252</name>
</gene>
<dbReference type="OrthoDB" id="9768183at2"/>
<dbReference type="AlphaFoldDB" id="Q1N3D8"/>
<dbReference type="GO" id="GO:0030313">
    <property type="term" value="C:cell envelope"/>
    <property type="evidence" value="ECO:0007669"/>
    <property type="project" value="UniProtKB-SubCell"/>
</dbReference>
<dbReference type="EMBL" id="AAQH01000005">
    <property type="protein sequence ID" value="EAT12653.1"/>
    <property type="molecule type" value="Genomic_DNA"/>
</dbReference>
<dbReference type="PROSITE" id="PS01039">
    <property type="entry name" value="SBP_BACTERIAL_3"/>
    <property type="match status" value="1"/>
</dbReference>
<evidence type="ECO:0000256" key="3">
    <source>
        <dbReference type="ARBA" id="ARBA00022729"/>
    </source>
</evidence>
<evidence type="ECO:0000256" key="2">
    <source>
        <dbReference type="ARBA" id="ARBA00010333"/>
    </source>
</evidence>
<dbReference type="PANTHER" id="PTHR35936:SF17">
    <property type="entry name" value="ARGININE-BINDING EXTRACELLULAR PROTEIN ARTP"/>
    <property type="match status" value="1"/>
</dbReference>
<evidence type="ECO:0000313" key="7">
    <source>
        <dbReference type="EMBL" id="EAT12653.1"/>
    </source>
</evidence>
<reference evidence="7 8" key="1">
    <citation type="submission" date="2006-03" db="EMBL/GenBank/DDBJ databases">
        <authorList>
            <person name="Pinhassi J."/>
            <person name="Pedros-Alio C."/>
            <person name="Ferriera S."/>
            <person name="Johnson J."/>
            <person name="Kravitz S."/>
            <person name="Halpern A."/>
            <person name="Remington K."/>
            <person name="Beeson K."/>
            <person name="Tran B."/>
            <person name="Rogers Y.-H."/>
            <person name="Friedman R."/>
            <person name="Venter J.C."/>
        </authorList>
    </citation>
    <scope>NUCLEOTIDE SEQUENCE [LARGE SCALE GENOMIC DNA]</scope>
    <source>
        <strain evidence="7 8">RED65</strain>
    </source>
</reference>
<evidence type="ECO:0000256" key="1">
    <source>
        <dbReference type="ARBA" id="ARBA00004196"/>
    </source>
</evidence>
<dbReference type="SUPFAM" id="SSF53850">
    <property type="entry name" value="Periplasmic binding protein-like II"/>
    <property type="match status" value="1"/>
</dbReference>
<accession>Q1N3D8</accession>
<keyword evidence="8" id="KW-1185">Reference proteome</keyword>
<name>Q1N3D8_9GAMM</name>
<sequence length="250" mass="27997">MKRQLLTLFSALALSVSANAADPIRVAVDAPYPPFEYKAPDGSLTGFEIELGNAVCQEITKQDCDWVIQAWDGIIPGLLARKYDMIFSSMSINEKRKQKVLFSEPYYQTPSAFFAEKGNGFNPTDSKGKRIGVQRATVQDTYLTEMHKEAEIVRYTTADDMVIDLKGERLDALFVDAPVGESMLKDDKGYEQVGDMVNKPVSIFGEGIAAAFNKRNKDLEKKVSAALKKLKNDGTYDRIMKKYFSYSIKI</sequence>
<dbReference type="Proteomes" id="UP000004263">
    <property type="component" value="Unassembled WGS sequence"/>
</dbReference>
<comment type="subcellular location">
    <subcellularLocation>
        <location evidence="1">Cell envelope</location>
    </subcellularLocation>
</comment>
<evidence type="ECO:0000259" key="6">
    <source>
        <dbReference type="SMART" id="SM00062"/>
    </source>
</evidence>
<dbReference type="RefSeq" id="WP_007018442.1">
    <property type="nucleotide sequence ID" value="NZ_CH724117.1"/>
</dbReference>
<dbReference type="PANTHER" id="PTHR35936">
    <property type="entry name" value="MEMBRANE-BOUND LYTIC MUREIN TRANSGLYCOSYLASE F"/>
    <property type="match status" value="1"/>
</dbReference>
<protein>
    <submittedName>
        <fullName evidence="7">ABC-type amino acid transport/signal transduction systems, periplasmic component/domain</fullName>
    </submittedName>
</protein>
<evidence type="ECO:0000256" key="4">
    <source>
        <dbReference type="RuleBase" id="RU003744"/>
    </source>
</evidence>
<dbReference type="Pfam" id="PF00497">
    <property type="entry name" value="SBP_bac_3"/>
    <property type="match status" value="1"/>
</dbReference>
<evidence type="ECO:0000313" key="8">
    <source>
        <dbReference type="Proteomes" id="UP000004263"/>
    </source>
</evidence>
<dbReference type="HOGENOM" id="CLU_019602_18_0_6"/>
<proteinExistence type="inferred from homology"/>
<evidence type="ECO:0000256" key="5">
    <source>
        <dbReference type="SAM" id="SignalP"/>
    </source>
</evidence>
<dbReference type="InterPro" id="IPR018313">
    <property type="entry name" value="SBP_3_CS"/>
</dbReference>
<dbReference type="STRING" id="207949.RED65_13252"/>
<dbReference type="SMART" id="SM00062">
    <property type="entry name" value="PBPb"/>
    <property type="match status" value="1"/>
</dbReference>
<dbReference type="Gene3D" id="3.40.190.10">
    <property type="entry name" value="Periplasmic binding protein-like II"/>
    <property type="match status" value="2"/>
</dbReference>
<feature type="signal peptide" evidence="5">
    <location>
        <begin position="1"/>
        <end position="20"/>
    </location>
</feature>
<comment type="caution">
    <text evidence="7">The sequence shown here is derived from an EMBL/GenBank/DDBJ whole genome shotgun (WGS) entry which is preliminary data.</text>
</comment>
<dbReference type="InterPro" id="IPR001638">
    <property type="entry name" value="Solute-binding_3/MltF_N"/>
</dbReference>
<organism evidence="7 8">
    <name type="scientific">Bermanella marisrubri</name>
    <dbReference type="NCBI Taxonomy" id="207949"/>
    <lineage>
        <taxon>Bacteria</taxon>
        <taxon>Pseudomonadati</taxon>
        <taxon>Pseudomonadota</taxon>
        <taxon>Gammaproteobacteria</taxon>
        <taxon>Oceanospirillales</taxon>
        <taxon>Oceanospirillaceae</taxon>
        <taxon>Bermanella</taxon>
    </lineage>
</organism>